<dbReference type="SUPFAM" id="SSF54909">
    <property type="entry name" value="Dimeric alpha+beta barrel"/>
    <property type="match status" value="1"/>
</dbReference>
<comment type="caution">
    <text evidence="4">The sequence shown here is derived from an EMBL/GenBank/DDBJ whole genome shotgun (WGS) entry which is preliminary data.</text>
</comment>
<comment type="similarity">
    <text evidence="1">Belongs to the YciI family.</text>
</comment>
<dbReference type="EMBL" id="JAKJHZ010000005">
    <property type="protein sequence ID" value="MCF6377514.1"/>
    <property type="molecule type" value="Genomic_DNA"/>
</dbReference>
<dbReference type="Pfam" id="PF03795">
    <property type="entry name" value="YCII"/>
    <property type="match status" value="1"/>
</dbReference>
<feature type="region of interest" description="Disordered" evidence="2">
    <location>
        <begin position="43"/>
        <end position="64"/>
    </location>
</feature>
<gene>
    <name evidence="4" type="ORF">L2K70_07840</name>
</gene>
<evidence type="ECO:0000256" key="2">
    <source>
        <dbReference type="SAM" id="MobiDB-lite"/>
    </source>
</evidence>
<sequence length="119" mass="12978">MTRYVVLIAYSRSEWEGASEETRDYYFAAHDAFSAYVAQHGTEHGSGALADPERATTVRREGRARDGELVVTSGPFAEAVEHVGGYYDVELPDLDHAVAAASLLPSAYTVEIRPTITIT</sequence>
<feature type="compositionally biased region" description="Basic and acidic residues" evidence="2">
    <location>
        <begin position="51"/>
        <end position="64"/>
    </location>
</feature>
<evidence type="ECO:0000313" key="4">
    <source>
        <dbReference type="EMBL" id="MCF6377514.1"/>
    </source>
</evidence>
<name>A0ABS9HAI5_9ACTN</name>
<reference evidence="4 5" key="1">
    <citation type="submission" date="2022-01" db="EMBL/GenBank/DDBJ databases">
        <title>Nocardioides sp. nov., an actinomycete isolated from mining soil.</title>
        <authorList>
            <person name="Liu L."/>
        </authorList>
    </citation>
    <scope>NUCLEOTIDE SEQUENCE [LARGE SCALE GENOMIC DNA]</scope>
    <source>
        <strain evidence="4 5">KLBMP 9356</strain>
    </source>
</reference>
<dbReference type="PANTHER" id="PTHR35174:SF3">
    <property type="entry name" value="BLL7171 PROTEIN"/>
    <property type="match status" value="1"/>
</dbReference>
<evidence type="ECO:0000256" key="1">
    <source>
        <dbReference type="ARBA" id="ARBA00007689"/>
    </source>
</evidence>
<dbReference type="Proteomes" id="UP001201161">
    <property type="component" value="Unassembled WGS sequence"/>
</dbReference>
<dbReference type="RefSeq" id="WP_236401026.1">
    <property type="nucleotide sequence ID" value="NZ_JAKJHZ010000005.1"/>
</dbReference>
<dbReference type="Gene3D" id="3.30.70.1060">
    <property type="entry name" value="Dimeric alpha+beta barrel"/>
    <property type="match status" value="1"/>
</dbReference>
<protein>
    <submittedName>
        <fullName evidence="4">YciI family protein</fullName>
    </submittedName>
</protein>
<keyword evidence="5" id="KW-1185">Reference proteome</keyword>
<organism evidence="4 5">
    <name type="scientific">Nocardioides potassii</name>
    <dbReference type="NCBI Taxonomy" id="2911371"/>
    <lineage>
        <taxon>Bacteria</taxon>
        <taxon>Bacillati</taxon>
        <taxon>Actinomycetota</taxon>
        <taxon>Actinomycetes</taxon>
        <taxon>Propionibacteriales</taxon>
        <taxon>Nocardioidaceae</taxon>
        <taxon>Nocardioides</taxon>
    </lineage>
</organism>
<evidence type="ECO:0000259" key="3">
    <source>
        <dbReference type="Pfam" id="PF03795"/>
    </source>
</evidence>
<dbReference type="PANTHER" id="PTHR35174">
    <property type="entry name" value="BLL7171 PROTEIN-RELATED"/>
    <property type="match status" value="1"/>
</dbReference>
<accession>A0ABS9HAI5</accession>
<dbReference type="InterPro" id="IPR005545">
    <property type="entry name" value="YCII"/>
</dbReference>
<feature type="domain" description="YCII-related" evidence="3">
    <location>
        <begin position="5"/>
        <end position="107"/>
    </location>
</feature>
<proteinExistence type="inferred from homology"/>
<dbReference type="InterPro" id="IPR011008">
    <property type="entry name" value="Dimeric_a/b-barrel"/>
</dbReference>
<evidence type="ECO:0000313" key="5">
    <source>
        <dbReference type="Proteomes" id="UP001201161"/>
    </source>
</evidence>